<evidence type="ECO:0000313" key="2">
    <source>
        <dbReference type="Proteomes" id="UP000036403"/>
    </source>
</evidence>
<name>A0A0J7K0S2_LASNI</name>
<sequence>MLTEAGGEVNGLSDSLKSTNPFIFLISFGSTDIRLPLISSFTSL</sequence>
<feature type="non-terminal residue" evidence="1">
    <location>
        <position position="44"/>
    </location>
</feature>
<dbReference type="PaxDb" id="67767-A0A0J7K0S2"/>
<evidence type="ECO:0000313" key="1">
    <source>
        <dbReference type="EMBL" id="KMQ84028.1"/>
    </source>
</evidence>
<dbReference type="OrthoDB" id="7635022at2759"/>
<dbReference type="EMBL" id="LBMM01017599">
    <property type="protein sequence ID" value="KMQ84028.1"/>
    <property type="molecule type" value="Genomic_DNA"/>
</dbReference>
<organism evidence="1 2">
    <name type="scientific">Lasius niger</name>
    <name type="common">Black garden ant</name>
    <dbReference type="NCBI Taxonomy" id="67767"/>
    <lineage>
        <taxon>Eukaryota</taxon>
        <taxon>Metazoa</taxon>
        <taxon>Ecdysozoa</taxon>
        <taxon>Arthropoda</taxon>
        <taxon>Hexapoda</taxon>
        <taxon>Insecta</taxon>
        <taxon>Pterygota</taxon>
        <taxon>Neoptera</taxon>
        <taxon>Endopterygota</taxon>
        <taxon>Hymenoptera</taxon>
        <taxon>Apocrita</taxon>
        <taxon>Aculeata</taxon>
        <taxon>Formicoidea</taxon>
        <taxon>Formicidae</taxon>
        <taxon>Formicinae</taxon>
        <taxon>Lasius</taxon>
        <taxon>Lasius</taxon>
    </lineage>
</organism>
<dbReference type="Proteomes" id="UP000036403">
    <property type="component" value="Unassembled WGS sequence"/>
</dbReference>
<proteinExistence type="predicted"/>
<comment type="caution">
    <text evidence="1">The sequence shown here is derived from an EMBL/GenBank/DDBJ whole genome shotgun (WGS) entry which is preliminary data.</text>
</comment>
<gene>
    <name evidence="1" type="ORF">RF55_18568</name>
</gene>
<accession>A0A0J7K0S2</accession>
<keyword evidence="2" id="KW-1185">Reference proteome</keyword>
<dbReference type="AlphaFoldDB" id="A0A0J7K0S2"/>
<protein>
    <submittedName>
        <fullName evidence="1">Uncharacterized protein</fullName>
    </submittedName>
</protein>
<reference evidence="1 2" key="1">
    <citation type="submission" date="2015-04" db="EMBL/GenBank/DDBJ databases">
        <title>Lasius niger genome sequencing.</title>
        <authorList>
            <person name="Konorov E.A."/>
            <person name="Nikitin M.A."/>
            <person name="Kirill M.V."/>
            <person name="Chang P."/>
        </authorList>
    </citation>
    <scope>NUCLEOTIDE SEQUENCE [LARGE SCALE GENOMIC DNA]</scope>
    <source>
        <tissue evidence="1">Whole</tissue>
    </source>
</reference>